<reference evidence="1 2" key="1">
    <citation type="submission" date="2019-01" db="EMBL/GenBank/DDBJ databases">
        <title>Lacunisphaera sp. strain TWA-58.</title>
        <authorList>
            <person name="Chen W.-M."/>
        </authorList>
    </citation>
    <scope>NUCLEOTIDE SEQUENCE [LARGE SCALE GENOMIC DNA]</scope>
    <source>
        <strain evidence="1 2">TWA-58</strain>
    </source>
</reference>
<dbReference type="RefSeq" id="WP_129046632.1">
    <property type="nucleotide sequence ID" value="NZ_SDHX01000001.1"/>
</dbReference>
<protein>
    <submittedName>
        <fullName evidence="1">Nucleotidyltransferase</fullName>
    </submittedName>
</protein>
<accession>A0A4Q1C8N5</accession>
<organism evidence="1 2">
    <name type="scientific">Oleiharenicola lentus</name>
    <dbReference type="NCBI Taxonomy" id="2508720"/>
    <lineage>
        <taxon>Bacteria</taxon>
        <taxon>Pseudomonadati</taxon>
        <taxon>Verrucomicrobiota</taxon>
        <taxon>Opitutia</taxon>
        <taxon>Opitutales</taxon>
        <taxon>Opitutaceae</taxon>
        <taxon>Oleiharenicola</taxon>
    </lineage>
</organism>
<dbReference type="OrthoDB" id="284878at2"/>
<dbReference type="AlphaFoldDB" id="A0A4Q1C8N5"/>
<proteinExistence type="predicted"/>
<dbReference type="EMBL" id="SDHX01000001">
    <property type="protein sequence ID" value="RXK55268.1"/>
    <property type="molecule type" value="Genomic_DNA"/>
</dbReference>
<dbReference type="Pfam" id="PF09970">
    <property type="entry name" value="DUF2204"/>
    <property type="match status" value="1"/>
</dbReference>
<evidence type="ECO:0000313" key="1">
    <source>
        <dbReference type="EMBL" id="RXK55268.1"/>
    </source>
</evidence>
<evidence type="ECO:0000313" key="2">
    <source>
        <dbReference type="Proteomes" id="UP000290218"/>
    </source>
</evidence>
<dbReference type="SUPFAM" id="SSF81301">
    <property type="entry name" value="Nucleotidyltransferase"/>
    <property type="match status" value="1"/>
</dbReference>
<name>A0A4Q1C8N5_9BACT</name>
<gene>
    <name evidence="1" type="ORF">ESB00_05055</name>
</gene>
<keyword evidence="2" id="KW-1185">Reference proteome</keyword>
<keyword evidence="1" id="KW-0808">Transferase</keyword>
<dbReference type="InterPro" id="IPR018700">
    <property type="entry name" value="DUF2204"/>
</dbReference>
<dbReference type="GO" id="GO:0016740">
    <property type="term" value="F:transferase activity"/>
    <property type="evidence" value="ECO:0007669"/>
    <property type="project" value="UniProtKB-KW"/>
</dbReference>
<sequence length="165" mass="17983">MKSLHVLLQRFADAGLDFVVVGGFAGVLHGSTYVTEDLDICAVMSPENVAKLRSALADLHPVHRMTHQRLSFLEHPPAGQPLANVYLETDAGVVDVLGSVLGIGDYQALLQHAIAVPLFGRTCHVISMEDLIKAKETLGRDKDKLVAKELRAIQAKRQLGRSEPR</sequence>
<dbReference type="Gene3D" id="3.30.460.40">
    <property type="match status" value="1"/>
</dbReference>
<comment type="caution">
    <text evidence="1">The sequence shown here is derived from an EMBL/GenBank/DDBJ whole genome shotgun (WGS) entry which is preliminary data.</text>
</comment>
<dbReference type="Proteomes" id="UP000290218">
    <property type="component" value="Unassembled WGS sequence"/>
</dbReference>
<dbReference type="InterPro" id="IPR043519">
    <property type="entry name" value="NT_sf"/>
</dbReference>